<dbReference type="Pfam" id="PF13306">
    <property type="entry name" value="LRR_5"/>
    <property type="match status" value="3"/>
</dbReference>
<dbReference type="InterPro" id="IPR026906">
    <property type="entry name" value="LRR_5"/>
</dbReference>
<dbReference type="PATRIC" id="fig|1411022.3.peg.1848"/>
<proteinExistence type="predicted"/>
<reference evidence="2 3" key="1">
    <citation type="submission" date="2013-11" db="EMBL/GenBank/DDBJ databases">
        <title>Single cell genomics of uncultured Tannerella BU063 (oral taxon 286).</title>
        <authorList>
            <person name="Beall C.J."/>
            <person name="Campbell A.G."/>
            <person name="Griffen A.L."/>
            <person name="Podar M."/>
            <person name="Leys E.J."/>
        </authorList>
    </citation>
    <scope>NUCLEOTIDE SEQUENCE [LARGE SCALE GENOMIC DNA]</scope>
    <source>
        <strain evidence="2">Cell 1/3</strain>
    </source>
</reference>
<comment type="caution">
    <text evidence="2">The sequence shown here is derived from an EMBL/GenBank/DDBJ whole genome shotgun (WGS) entry which is preliminary data.</text>
</comment>
<dbReference type="PANTHER" id="PTHR45661">
    <property type="entry name" value="SURFACE ANTIGEN"/>
    <property type="match status" value="1"/>
</dbReference>
<feature type="chain" id="PRO_5004813816" description="Cell surface protein" evidence="1">
    <location>
        <begin position="25"/>
        <end position="546"/>
    </location>
</feature>
<dbReference type="SUPFAM" id="SSF52058">
    <property type="entry name" value="L domain-like"/>
    <property type="match status" value="1"/>
</dbReference>
<sequence>MRKRITTVLIAFLAIVMCAATVQAQNPTSGTAGPLTWKYDTGTKTLTISGKGEMPNYDWEHPAPWQDHSQEMLILVVEEGITGIGDNAFRNAANLISASLPKTVNRIGNWAFSSCWSLPMVTIPAGVTSIGDYAFSSCSNLALATLPAGLQVIGRGAFYQCKKLSSVVIPAGVISIGDGAFAGCGSLPTITVAAGNTKYVAVDGVLFYKDKTVLLQYPAGRAGTSYVIPKEVIGIAPVSFNDADNLTTVTLPAGVIIIGEWAFANCSKLTSITIPAATESIREKAFTSCRELTEIKVDVANTAYTSVDGVLFDKAKTTLIKYPEGRSATTYTIPAGVTNIDAEAFEKTLQLASVTIPTSVKKIGVAAFASSGLTSVVIPAGVDTIESNLFFWCENLTSVTFPASVKTFRYGIFWGCKSLKSLTVGMKTPPAINENENVFEEVPVANVTLTVPKGSKAAYAAAPVWKEFKQISESTVGNVTLPEARIYAAGGRLYLTLQTAAPVGVYTLNGVLVRTFSAPAGETTVALPQGVYIVRVGDTVEKVFIN</sequence>
<evidence type="ECO:0000313" key="2">
    <source>
        <dbReference type="EMBL" id="ETK06165.1"/>
    </source>
</evidence>
<protein>
    <recommendedName>
        <fullName evidence="4">Cell surface protein</fullName>
    </recommendedName>
</protein>
<evidence type="ECO:0000313" key="3">
    <source>
        <dbReference type="Proteomes" id="UP000034982"/>
    </source>
</evidence>
<dbReference type="Gene3D" id="3.40.50.12480">
    <property type="match status" value="2"/>
</dbReference>
<organism evidence="2 3">
    <name type="scientific">Tannerella sp. oral taxon BU063 isolate Cell 1/3</name>
    <dbReference type="NCBI Taxonomy" id="1411022"/>
    <lineage>
        <taxon>Bacteria</taxon>
        <taxon>Pseudomonadati</taxon>
        <taxon>Bacteroidota</taxon>
        <taxon>Bacteroidia</taxon>
        <taxon>Bacteroidales</taxon>
        <taxon>Tannerellaceae</taxon>
        <taxon>Tannerella</taxon>
    </lineage>
</organism>
<dbReference type="Gene3D" id="3.80.10.10">
    <property type="entry name" value="Ribonuclease Inhibitor"/>
    <property type="match status" value="1"/>
</dbReference>
<evidence type="ECO:0008006" key="4">
    <source>
        <dbReference type="Google" id="ProtNLM"/>
    </source>
</evidence>
<dbReference type="AlphaFoldDB" id="W2CGD4"/>
<gene>
    <name evidence="2" type="ORF">T230_14030</name>
</gene>
<evidence type="ECO:0000256" key="1">
    <source>
        <dbReference type="SAM" id="SignalP"/>
    </source>
</evidence>
<name>W2CGD4_9BACT</name>
<dbReference type="Proteomes" id="UP000034982">
    <property type="component" value="Unassembled WGS sequence"/>
</dbReference>
<keyword evidence="1" id="KW-0732">Signal</keyword>
<accession>W2CGD4</accession>
<dbReference type="PANTHER" id="PTHR45661:SF3">
    <property type="entry name" value="IG-LIKE DOMAIN-CONTAINING PROTEIN"/>
    <property type="match status" value="1"/>
</dbReference>
<dbReference type="InterPro" id="IPR053139">
    <property type="entry name" value="Surface_bspA-like"/>
</dbReference>
<dbReference type="EMBL" id="AYYE01001214">
    <property type="protein sequence ID" value="ETK06165.1"/>
    <property type="molecule type" value="Genomic_DNA"/>
</dbReference>
<feature type="signal peptide" evidence="1">
    <location>
        <begin position="1"/>
        <end position="24"/>
    </location>
</feature>
<dbReference type="InterPro" id="IPR032675">
    <property type="entry name" value="LRR_dom_sf"/>
</dbReference>